<dbReference type="Pfam" id="PF00750">
    <property type="entry name" value="tRNA-synt_1d"/>
    <property type="match status" value="1"/>
</dbReference>
<evidence type="ECO:0000256" key="11">
    <source>
        <dbReference type="HAMAP-Rule" id="MF_00123"/>
    </source>
</evidence>
<accession>A0A934PW33</accession>
<dbReference type="GO" id="GO:0005737">
    <property type="term" value="C:cytoplasm"/>
    <property type="evidence" value="ECO:0007669"/>
    <property type="project" value="UniProtKB-SubCell"/>
</dbReference>
<reference evidence="15" key="1">
    <citation type="submission" date="2020-12" db="EMBL/GenBank/DDBJ databases">
        <title>Ramlibacter sp. nov., isolated from a freshwater alga, Cryptomonas.</title>
        <authorList>
            <person name="Kim H.M."/>
            <person name="Jeon C.O."/>
        </authorList>
    </citation>
    <scope>NUCLEOTIDE SEQUENCE</scope>
    <source>
        <strain evidence="15">CrO1</strain>
    </source>
</reference>
<dbReference type="PRINTS" id="PR01038">
    <property type="entry name" value="TRNASYNTHARG"/>
</dbReference>
<dbReference type="InterPro" id="IPR008909">
    <property type="entry name" value="DALR_anticod-bd"/>
</dbReference>
<dbReference type="EC" id="6.1.1.19" evidence="11"/>
<dbReference type="AlphaFoldDB" id="A0A934PW33"/>
<evidence type="ECO:0000313" key="16">
    <source>
        <dbReference type="Proteomes" id="UP000617041"/>
    </source>
</evidence>
<organism evidence="15 16">
    <name type="scientific">Ramlibacter algicola</name>
    <dbReference type="NCBI Taxonomy" id="2795217"/>
    <lineage>
        <taxon>Bacteria</taxon>
        <taxon>Pseudomonadati</taxon>
        <taxon>Pseudomonadota</taxon>
        <taxon>Betaproteobacteria</taxon>
        <taxon>Burkholderiales</taxon>
        <taxon>Comamonadaceae</taxon>
        <taxon>Ramlibacter</taxon>
    </lineage>
</organism>
<keyword evidence="4 11" id="KW-0963">Cytoplasm</keyword>
<dbReference type="Gene3D" id="3.30.1360.70">
    <property type="entry name" value="Arginyl tRNA synthetase N-terminal domain"/>
    <property type="match status" value="1"/>
</dbReference>
<evidence type="ECO:0000256" key="5">
    <source>
        <dbReference type="ARBA" id="ARBA00022598"/>
    </source>
</evidence>
<keyword evidence="6 11" id="KW-0547">Nucleotide-binding</keyword>
<comment type="similarity">
    <text evidence="2 11 12">Belongs to the class-I aminoacyl-tRNA synthetase family.</text>
</comment>
<dbReference type="FunFam" id="3.40.50.620:FF:000062">
    <property type="entry name" value="Arginine--tRNA ligase"/>
    <property type="match status" value="1"/>
</dbReference>
<dbReference type="CDD" id="cd07956">
    <property type="entry name" value="Anticodon_Ia_Arg"/>
    <property type="match status" value="1"/>
</dbReference>
<dbReference type="EMBL" id="JAEDAO010000001">
    <property type="protein sequence ID" value="MBK0391549.1"/>
    <property type="molecule type" value="Genomic_DNA"/>
</dbReference>
<keyword evidence="8 11" id="KW-0648">Protein biosynthesis</keyword>
<dbReference type="SUPFAM" id="SSF47323">
    <property type="entry name" value="Anticodon-binding domain of a subclass of class I aminoacyl-tRNA synthetases"/>
    <property type="match status" value="1"/>
</dbReference>
<evidence type="ECO:0000256" key="8">
    <source>
        <dbReference type="ARBA" id="ARBA00022917"/>
    </source>
</evidence>
<feature type="domain" description="DALR anticodon binding" evidence="13">
    <location>
        <begin position="440"/>
        <end position="557"/>
    </location>
</feature>
<dbReference type="InterPro" id="IPR014729">
    <property type="entry name" value="Rossmann-like_a/b/a_fold"/>
</dbReference>
<evidence type="ECO:0000256" key="1">
    <source>
        <dbReference type="ARBA" id="ARBA00004496"/>
    </source>
</evidence>
<comment type="caution">
    <text evidence="15">The sequence shown here is derived from an EMBL/GenBank/DDBJ whole genome shotgun (WGS) entry which is preliminary data.</text>
</comment>
<evidence type="ECO:0000256" key="7">
    <source>
        <dbReference type="ARBA" id="ARBA00022840"/>
    </source>
</evidence>
<evidence type="ECO:0000313" key="15">
    <source>
        <dbReference type="EMBL" id="MBK0391549.1"/>
    </source>
</evidence>
<dbReference type="Pfam" id="PF05746">
    <property type="entry name" value="DALR_1"/>
    <property type="match status" value="1"/>
</dbReference>
<dbReference type="SMART" id="SM00836">
    <property type="entry name" value="DALR_1"/>
    <property type="match status" value="1"/>
</dbReference>
<comment type="subunit">
    <text evidence="3 11">Monomer.</text>
</comment>
<dbReference type="SUPFAM" id="SSF55190">
    <property type="entry name" value="Arginyl-tRNA synthetase (ArgRS), N-terminal 'additional' domain"/>
    <property type="match status" value="1"/>
</dbReference>
<dbReference type="PANTHER" id="PTHR11956">
    <property type="entry name" value="ARGINYL-TRNA SYNTHETASE"/>
    <property type="match status" value="1"/>
</dbReference>
<feature type="short sequence motif" description="'HIGH' region" evidence="11">
    <location>
        <begin position="128"/>
        <end position="138"/>
    </location>
</feature>
<dbReference type="PROSITE" id="PS00178">
    <property type="entry name" value="AA_TRNA_LIGASE_I"/>
    <property type="match status" value="1"/>
</dbReference>
<dbReference type="InterPro" id="IPR005148">
    <property type="entry name" value="Arg-tRNA-synth_N"/>
</dbReference>
<dbReference type="GO" id="GO:0006420">
    <property type="term" value="P:arginyl-tRNA aminoacylation"/>
    <property type="evidence" value="ECO:0007669"/>
    <property type="project" value="UniProtKB-UniRule"/>
</dbReference>
<evidence type="ECO:0000256" key="2">
    <source>
        <dbReference type="ARBA" id="ARBA00005594"/>
    </source>
</evidence>
<dbReference type="GO" id="GO:0005524">
    <property type="term" value="F:ATP binding"/>
    <property type="evidence" value="ECO:0007669"/>
    <property type="project" value="UniProtKB-UniRule"/>
</dbReference>
<evidence type="ECO:0000256" key="3">
    <source>
        <dbReference type="ARBA" id="ARBA00011245"/>
    </source>
</evidence>
<dbReference type="Gene3D" id="1.10.730.10">
    <property type="entry name" value="Isoleucyl-tRNA Synthetase, Domain 1"/>
    <property type="match status" value="1"/>
</dbReference>
<dbReference type="InterPro" id="IPR036695">
    <property type="entry name" value="Arg-tRNA-synth_N_sf"/>
</dbReference>
<proteinExistence type="inferred from homology"/>
<dbReference type="PANTHER" id="PTHR11956:SF5">
    <property type="entry name" value="ARGININE--TRNA LIGASE, CYTOPLASMIC"/>
    <property type="match status" value="1"/>
</dbReference>
<name>A0A934PW33_9BURK</name>
<evidence type="ECO:0000256" key="10">
    <source>
        <dbReference type="ARBA" id="ARBA00049339"/>
    </source>
</evidence>
<dbReference type="InterPro" id="IPR001278">
    <property type="entry name" value="Arg-tRNA-ligase"/>
</dbReference>
<evidence type="ECO:0000259" key="14">
    <source>
        <dbReference type="SMART" id="SM01016"/>
    </source>
</evidence>
<protein>
    <recommendedName>
        <fullName evidence="11">Arginine--tRNA ligase</fullName>
        <ecNumber evidence="11">6.1.1.19</ecNumber>
    </recommendedName>
    <alternativeName>
        <fullName evidence="11">Arginyl-tRNA synthetase</fullName>
        <shortName evidence="11">ArgRS</shortName>
    </alternativeName>
</protein>
<sequence length="557" mass="61201">MLLVKDDLLAALAAGLDKLSPGAGAKAAFESPKAAAHGDLAVTAALQLAKPLKLNPRQVAESLKADLQQAPAFQRWVDAMEIAGPGFLNIRLKPAAKQQTVREVLEAGDAYGVCARNGQKMMVEFVSANPTGPLHVGHGRQAALGDAICNLYASQGWDVHREFYYNDAGVQIETLARSTQLRAKGIKPGDAQWPEAAYNGDYIQDIANDFLAKKTVKADDREFTASGDAEDFDGIRQFAVAYLRHEQDLDLKAFQVRFDNYYLESSLYTQGRVEDTVKRLVAAGKTYEQDGALWLRTTEYGDDKDRVMRKSDGTYTYFVPDVAYHVTKFERGFHKAVNIQGTDHHGTIARVRAGLQAVGAGIPQGFPDYVLHTMVRVMRGGEEVKISKRAGSYVTLRDLVEWTSKDAVRFFLLSRKPDTEYTFDVDLALAQNNDNPVYYVQYAHARIRSVLAAWGGDAATLAQADLAPLDSAPAQALMLQLAKYPEMLAAAATDFAPHDVTFYLRDLASAYHSYYDAERILVDDEPVRRARLALVAATAQVLRNGLAMLGVGAPDKM</sequence>
<feature type="domain" description="Arginyl tRNA synthetase N-terminal" evidence="14">
    <location>
        <begin position="6"/>
        <end position="92"/>
    </location>
</feature>
<evidence type="ECO:0000256" key="12">
    <source>
        <dbReference type="RuleBase" id="RU363038"/>
    </source>
</evidence>
<dbReference type="NCBIfam" id="TIGR00456">
    <property type="entry name" value="argS"/>
    <property type="match status" value="1"/>
</dbReference>
<dbReference type="Proteomes" id="UP000617041">
    <property type="component" value="Unassembled WGS sequence"/>
</dbReference>
<evidence type="ECO:0000256" key="9">
    <source>
        <dbReference type="ARBA" id="ARBA00023146"/>
    </source>
</evidence>
<evidence type="ECO:0000256" key="4">
    <source>
        <dbReference type="ARBA" id="ARBA00022490"/>
    </source>
</evidence>
<keyword evidence="5 11" id="KW-0436">Ligase</keyword>
<comment type="subcellular location">
    <subcellularLocation>
        <location evidence="1 11">Cytoplasm</location>
    </subcellularLocation>
</comment>
<keyword evidence="16" id="KW-1185">Reference proteome</keyword>
<keyword evidence="7 11" id="KW-0067">ATP-binding</keyword>
<dbReference type="SMART" id="SM01016">
    <property type="entry name" value="Arg_tRNA_synt_N"/>
    <property type="match status" value="1"/>
</dbReference>
<dbReference type="Pfam" id="PF03485">
    <property type="entry name" value="Arg_tRNA_synt_N"/>
    <property type="match status" value="1"/>
</dbReference>
<dbReference type="Gene3D" id="3.40.50.620">
    <property type="entry name" value="HUPs"/>
    <property type="match status" value="1"/>
</dbReference>
<dbReference type="FunFam" id="1.10.730.10:FF:000008">
    <property type="entry name" value="Arginine--tRNA ligase"/>
    <property type="match status" value="1"/>
</dbReference>
<dbReference type="SUPFAM" id="SSF52374">
    <property type="entry name" value="Nucleotidylyl transferase"/>
    <property type="match status" value="1"/>
</dbReference>
<dbReference type="RefSeq" id="WP_200786360.1">
    <property type="nucleotide sequence ID" value="NZ_JAEDAO010000001.1"/>
</dbReference>
<dbReference type="GO" id="GO:0004814">
    <property type="term" value="F:arginine-tRNA ligase activity"/>
    <property type="evidence" value="ECO:0007669"/>
    <property type="project" value="UniProtKB-UniRule"/>
</dbReference>
<dbReference type="InterPro" id="IPR001412">
    <property type="entry name" value="aa-tRNA-synth_I_CS"/>
</dbReference>
<dbReference type="HAMAP" id="MF_00123">
    <property type="entry name" value="Arg_tRNA_synth"/>
    <property type="match status" value="1"/>
</dbReference>
<comment type="catalytic activity">
    <reaction evidence="10 11">
        <text>tRNA(Arg) + L-arginine + ATP = L-arginyl-tRNA(Arg) + AMP + diphosphate</text>
        <dbReference type="Rhea" id="RHEA:20301"/>
        <dbReference type="Rhea" id="RHEA-COMP:9658"/>
        <dbReference type="Rhea" id="RHEA-COMP:9673"/>
        <dbReference type="ChEBI" id="CHEBI:30616"/>
        <dbReference type="ChEBI" id="CHEBI:32682"/>
        <dbReference type="ChEBI" id="CHEBI:33019"/>
        <dbReference type="ChEBI" id="CHEBI:78442"/>
        <dbReference type="ChEBI" id="CHEBI:78513"/>
        <dbReference type="ChEBI" id="CHEBI:456215"/>
        <dbReference type="EC" id="6.1.1.19"/>
    </reaction>
</comment>
<evidence type="ECO:0000256" key="6">
    <source>
        <dbReference type="ARBA" id="ARBA00022741"/>
    </source>
</evidence>
<evidence type="ECO:0000259" key="13">
    <source>
        <dbReference type="SMART" id="SM00836"/>
    </source>
</evidence>
<keyword evidence="9 11" id="KW-0030">Aminoacyl-tRNA synthetase</keyword>
<dbReference type="CDD" id="cd00671">
    <property type="entry name" value="ArgRS_core"/>
    <property type="match status" value="1"/>
</dbReference>
<gene>
    <name evidence="11" type="primary">argS</name>
    <name evidence="15" type="ORF">I8E28_02990</name>
</gene>
<dbReference type="InterPro" id="IPR035684">
    <property type="entry name" value="ArgRS_core"/>
</dbReference>
<dbReference type="InterPro" id="IPR009080">
    <property type="entry name" value="tRNAsynth_Ia_anticodon-bd"/>
</dbReference>